<dbReference type="AlphaFoldDB" id="A9UPE7"/>
<feature type="chain" id="PRO_5002744348" description="Glycosyltransferase 2-like domain-containing protein" evidence="1">
    <location>
        <begin position="22"/>
        <end position="1030"/>
    </location>
</feature>
<dbReference type="PANTHER" id="PTHR33604">
    <property type="entry name" value="OSJNBA0004B13.7 PROTEIN"/>
    <property type="match status" value="1"/>
</dbReference>
<evidence type="ECO:0000313" key="2">
    <source>
        <dbReference type="EMBL" id="EDQ92407.1"/>
    </source>
</evidence>
<accession>A9UPE7</accession>
<dbReference type="GeneID" id="5887342"/>
<feature type="signal peptide" evidence="1">
    <location>
        <begin position="1"/>
        <end position="21"/>
    </location>
</feature>
<keyword evidence="1" id="KW-0732">Signal</keyword>
<dbReference type="Proteomes" id="UP000001357">
    <property type="component" value="Unassembled WGS sequence"/>
</dbReference>
<dbReference type="InterPro" id="IPR029044">
    <property type="entry name" value="Nucleotide-diphossugar_trans"/>
</dbReference>
<dbReference type="RefSeq" id="XP_001742169.1">
    <property type="nucleotide sequence ID" value="XM_001742117.1"/>
</dbReference>
<dbReference type="KEGG" id="mbr:MONBRDRAFT_4940"/>
<evidence type="ECO:0000256" key="1">
    <source>
        <dbReference type="SAM" id="SignalP"/>
    </source>
</evidence>
<reference evidence="2 3" key="1">
    <citation type="journal article" date="2008" name="Nature">
        <title>The genome of the choanoflagellate Monosiga brevicollis and the origin of metazoans.</title>
        <authorList>
            <consortium name="JGI Sequencing"/>
            <person name="King N."/>
            <person name="Westbrook M.J."/>
            <person name="Young S.L."/>
            <person name="Kuo A."/>
            <person name="Abedin M."/>
            <person name="Chapman J."/>
            <person name="Fairclough S."/>
            <person name="Hellsten U."/>
            <person name="Isogai Y."/>
            <person name="Letunic I."/>
            <person name="Marr M."/>
            <person name="Pincus D."/>
            <person name="Putnam N."/>
            <person name="Rokas A."/>
            <person name="Wright K.J."/>
            <person name="Zuzow R."/>
            <person name="Dirks W."/>
            <person name="Good M."/>
            <person name="Goodstein D."/>
            <person name="Lemons D."/>
            <person name="Li W."/>
            <person name="Lyons J.B."/>
            <person name="Morris A."/>
            <person name="Nichols S."/>
            <person name="Richter D.J."/>
            <person name="Salamov A."/>
            <person name="Bork P."/>
            <person name="Lim W.A."/>
            <person name="Manning G."/>
            <person name="Miller W.T."/>
            <person name="McGinnis W."/>
            <person name="Shapiro H."/>
            <person name="Tjian R."/>
            <person name="Grigoriev I.V."/>
            <person name="Rokhsar D."/>
        </authorList>
    </citation>
    <scope>NUCLEOTIDE SEQUENCE [LARGE SCALE GENOMIC DNA]</scope>
    <source>
        <strain evidence="3">MX1 / ATCC 50154</strain>
    </source>
</reference>
<sequence>MTWRAPPRILRALALVLLTAATTLLLLQSHRGIAPVQVSEGALWSATGVRASATARGGIPRQVQHAQATPRVCLLGNAESVATAERSHRMWGQAFPSYWYIWNQVVPSTSPSQLNTHPAQLHVVASSLKARALTFADGIQLNYQAAKEHDDCDYYFVHDDDLEFTVAAGFSQTKQPIHAVLLQWLQRWQPLVAGFPWDVGRARYSELSAIAHARASTDGSASPLVLFDNGMVLYHTSVADFFIPFAPAGEGGFVGKWTLGAQFLHLFVPWWLRERAATCEQLRYRNLINLDNLNRTERARGRKETDTLVFYGAVRHPYEYKLNEKYRNFLKSGLRDSALRFGPETRVADVTWRPASGTPSNASATTSQLIQRLVQLYHWRHPALSNNAWVRAHANELQRQSAQALPKMRLDLHIFVHERVTAFQTLWTSVQALLRPSAHMEIGIVVHHDPSPKPQIRAELSKALHALVHPFAPIKVVEHSRPLGLKASILKLATADARFIWLLEDDLEVSPLALRFAEICIWRYLQNGPSQLLGLSLYAQLYNEVTDSYLPGASKTGYAATLTGLRRWRMPQSWGGIYRADAWNAFTRWLAQQPASARFLLPQSLTNRWPEAYSWKKPLLYFMAERGLELLYPVLPHRWSLTTNTLVAGTNDQVRAHSSKWLPKVERFKLSLLSSNDTQQLAPGWQELATSDGAWTKMINGSRDYAWQRVLAAFPSLSTLDVLDAHGHVLGTDAQDAARRATEQKALSAQQCVSVLIYLRHDQAPATIALVKKLSQTPIDLDLIVVSPDAAAAHALQTATTREKWASHLTVLHDPAVSAMSYMWSRTARQAVRCQALWLQDSAWPVTTESFVYAVETFRGHYYDHVVGLQAAARNHQGQGVGMGFLRKNTEHASWFLPTNLVIPSALTGRIAIQGATPVADQCRWLVLHAELASRQFCPVMIWQWTRPEILPVEHDDVQLAAWLTGCIEHLCGLGVAPNDLMLLRTSQSVRMEARYGTTTRYINREWLKCAPRSPAIGDGSSFLHDLGVA</sequence>
<protein>
    <recommendedName>
        <fullName evidence="4">Glycosyltransferase 2-like domain-containing protein</fullName>
    </recommendedName>
</protein>
<dbReference type="SUPFAM" id="SSF53448">
    <property type="entry name" value="Nucleotide-diphospho-sugar transferases"/>
    <property type="match status" value="1"/>
</dbReference>
<dbReference type="eggNOG" id="KOG2264">
    <property type="taxonomic scope" value="Eukaryota"/>
</dbReference>
<gene>
    <name evidence="2" type="ORF">MONBRDRAFT_4940</name>
</gene>
<proteinExistence type="predicted"/>
<dbReference type="EMBL" id="CH991543">
    <property type="protein sequence ID" value="EDQ92407.1"/>
    <property type="molecule type" value="Genomic_DNA"/>
</dbReference>
<organism evidence="2 3">
    <name type="scientific">Monosiga brevicollis</name>
    <name type="common">Choanoflagellate</name>
    <dbReference type="NCBI Taxonomy" id="81824"/>
    <lineage>
        <taxon>Eukaryota</taxon>
        <taxon>Choanoflagellata</taxon>
        <taxon>Craspedida</taxon>
        <taxon>Salpingoecidae</taxon>
        <taxon>Monosiga</taxon>
    </lineage>
</organism>
<dbReference type="PANTHER" id="PTHR33604:SF3">
    <property type="entry name" value="OSJNBA0004B13.7 PROTEIN"/>
    <property type="match status" value="1"/>
</dbReference>
<dbReference type="Gene3D" id="3.90.550.10">
    <property type="entry name" value="Spore Coat Polysaccharide Biosynthesis Protein SpsA, Chain A"/>
    <property type="match status" value="1"/>
</dbReference>
<name>A9UPE7_MONBE</name>
<evidence type="ECO:0008006" key="4">
    <source>
        <dbReference type="Google" id="ProtNLM"/>
    </source>
</evidence>
<evidence type="ECO:0000313" key="3">
    <source>
        <dbReference type="Proteomes" id="UP000001357"/>
    </source>
</evidence>
<keyword evidence="3" id="KW-1185">Reference proteome</keyword>
<dbReference type="InParanoid" id="A9UPE7"/>